<dbReference type="GO" id="GO:0016787">
    <property type="term" value="F:hydrolase activity"/>
    <property type="evidence" value="ECO:0007669"/>
    <property type="project" value="UniProtKB-KW"/>
</dbReference>
<reference evidence="2 3" key="1">
    <citation type="submission" date="2018-06" db="EMBL/GenBank/DDBJ databases">
        <authorList>
            <consortium name="Pathogen Informatics"/>
            <person name="Doyle S."/>
        </authorList>
    </citation>
    <scope>NUCLEOTIDE SEQUENCE [LARGE SCALE GENOMIC DNA]</scope>
    <source>
        <strain evidence="2 3">NCTC4524</strain>
    </source>
</reference>
<proteinExistence type="predicted"/>
<evidence type="ECO:0000313" key="3">
    <source>
        <dbReference type="Proteomes" id="UP000254945"/>
    </source>
</evidence>
<dbReference type="InterPro" id="IPR029058">
    <property type="entry name" value="AB_hydrolase_fold"/>
</dbReference>
<sequence>MRHDSRVRPASVGSAYPGLVLTAAQRLGDLLGLAHGGFKSEGARHRYLTLYAEVRALSPPPDVVHDIETEFGTVRVYQHGQRGRETVVLVHGFFLTSAMWWEQVAGLSRDFTVYALDMLGQPGEYSDEEHVHSLRCCTLHRSSARKVGHRRRASGRALVWRVASYSCGGENTPSVRDADSGRPGPYSEPSIRAVLANPCAPADASAFGPSEKRCGVGIGLSGNRQSSRCAHQSFCSWVRFLRPTAEHTATTVHKQPSVAIRGFAGSSSVGGQLCSQLRESASATRVGRPYMAVPPVTERFSRTIRRESQCGQWLHPAICDHPSSRYLLDARPAQLPSDRRRRFAVSARVQPPENRRRLGGEQTRGEAARVILMCDAR</sequence>
<dbReference type="AlphaFoldDB" id="A0A378T170"/>
<dbReference type="Gene3D" id="3.40.50.1820">
    <property type="entry name" value="alpha/beta hydrolase"/>
    <property type="match status" value="1"/>
</dbReference>
<keyword evidence="2" id="KW-0378">Hydrolase</keyword>
<evidence type="ECO:0000259" key="1">
    <source>
        <dbReference type="Pfam" id="PF00561"/>
    </source>
</evidence>
<dbReference type="Proteomes" id="UP000254945">
    <property type="component" value="Unassembled WGS sequence"/>
</dbReference>
<dbReference type="Pfam" id="PF00561">
    <property type="entry name" value="Abhydrolase_1"/>
    <property type="match status" value="1"/>
</dbReference>
<dbReference type="SUPFAM" id="SSF53474">
    <property type="entry name" value="alpha/beta-Hydrolases"/>
    <property type="match status" value="1"/>
</dbReference>
<gene>
    <name evidence="2" type="ORF">NCTC4524_02175</name>
</gene>
<dbReference type="EMBL" id="UGQQ01000001">
    <property type="protein sequence ID" value="STZ54539.1"/>
    <property type="molecule type" value="Genomic_DNA"/>
</dbReference>
<organism evidence="2 3">
    <name type="scientific">Mycolicibacterium senegalense</name>
    <dbReference type="NCBI Taxonomy" id="1796"/>
    <lineage>
        <taxon>Bacteria</taxon>
        <taxon>Bacillati</taxon>
        <taxon>Actinomycetota</taxon>
        <taxon>Actinomycetes</taxon>
        <taxon>Mycobacteriales</taxon>
        <taxon>Mycobacteriaceae</taxon>
        <taxon>Mycolicibacterium</taxon>
    </lineage>
</organism>
<name>A0A378T170_9MYCO</name>
<protein>
    <submittedName>
        <fullName evidence="2">Alpha/beta hydrolase</fullName>
    </submittedName>
</protein>
<dbReference type="InterPro" id="IPR000073">
    <property type="entry name" value="AB_hydrolase_1"/>
</dbReference>
<feature type="domain" description="AB hydrolase-1" evidence="1">
    <location>
        <begin position="86"/>
        <end position="121"/>
    </location>
</feature>
<accession>A0A378T170</accession>
<evidence type="ECO:0000313" key="2">
    <source>
        <dbReference type="EMBL" id="STZ54539.1"/>
    </source>
</evidence>